<feature type="binding site" evidence="4">
    <location>
        <position position="95"/>
    </location>
    <ligand>
        <name>NAD(+)</name>
        <dbReference type="ChEBI" id="CHEBI:57540"/>
    </ligand>
</feature>
<dbReference type="GO" id="GO:0017136">
    <property type="term" value="F:histone deacetylase activity, NAD-dependent"/>
    <property type="evidence" value="ECO:0007669"/>
    <property type="project" value="TreeGrafter"/>
</dbReference>
<keyword evidence="1 4" id="KW-0963">Cytoplasm</keyword>
<organism evidence="7 8">
    <name type="scientific">Exobacillus caeni</name>
    <dbReference type="NCBI Taxonomy" id="2574798"/>
    <lineage>
        <taxon>Bacteria</taxon>
        <taxon>Bacillati</taxon>
        <taxon>Bacillota</taxon>
        <taxon>Bacilli</taxon>
        <taxon>Bacillales</taxon>
        <taxon>Guptibacillaceae</taxon>
        <taxon>Exobacillus</taxon>
    </lineage>
</organism>
<dbReference type="EMBL" id="SWLG01000008">
    <property type="protein sequence ID" value="TLS36996.1"/>
    <property type="molecule type" value="Genomic_DNA"/>
</dbReference>
<dbReference type="Gene3D" id="3.30.1600.10">
    <property type="entry name" value="SIR2/SIRT2 'Small Domain"/>
    <property type="match status" value="1"/>
</dbReference>
<feature type="binding site" evidence="4">
    <location>
        <position position="18"/>
    </location>
    <ligand>
        <name>NAD(+)</name>
        <dbReference type="ChEBI" id="CHEBI:57540"/>
    </ligand>
</feature>
<evidence type="ECO:0000256" key="4">
    <source>
        <dbReference type="HAMAP-Rule" id="MF_01968"/>
    </source>
</evidence>
<dbReference type="InterPro" id="IPR029035">
    <property type="entry name" value="DHS-like_NAD/FAD-binding_dom"/>
</dbReference>
<accession>A0A5R9F3S7</accession>
<feature type="binding site" evidence="4">
    <location>
        <position position="113"/>
    </location>
    <ligand>
        <name>NAD(+)</name>
        <dbReference type="ChEBI" id="CHEBI:57540"/>
    </ligand>
</feature>
<dbReference type="InterPro" id="IPR026591">
    <property type="entry name" value="Sirtuin_cat_small_dom_sf"/>
</dbReference>
<comment type="caution">
    <text evidence="4">Lacks conserved residue(s) required for the propagation of feature annotation.</text>
</comment>
<comment type="similarity">
    <text evidence="4">Belongs to the sirtuin family. Class U subfamily.</text>
</comment>
<dbReference type="PROSITE" id="PS50305">
    <property type="entry name" value="SIRTUIN"/>
    <property type="match status" value="1"/>
</dbReference>
<comment type="catalytic activity">
    <reaction evidence="4">
        <text>N(6)-acetyl-L-lysyl-[protein] + NAD(+) + H2O = 2''-O-acetyl-ADP-D-ribose + nicotinamide + L-lysyl-[protein]</text>
        <dbReference type="Rhea" id="RHEA:43636"/>
        <dbReference type="Rhea" id="RHEA-COMP:9752"/>
        <dbReference type="Rhea" id="RHEA-COMP:10731"/>
        <dbReference type="ChEBI" id="CHEBI:15377"/>
        <dbReference type="ChEBI" id="CHEBI:17154"/>
        <dbReference type="ChEBI" id="CHEBI:29969"/>
        <dbReference type="ChEBI" id="CHEBI:57540"/>
        <dbReference type="ChEBI" id="CHEBI:61930"/>
        <dbReference type="ChEBI" id="CHEBI:83767"/>
        <dbReference type="EC" id="2.3.1.286"/>
    </reaction>
</comment>
<dbReference type="Pfam" id="PF02146">
    <property type="entry name" value="SIR2"/>
    <property type="match status" value="1"/>
</dbReference>
<feature type="binding site" evidence="4">
    <location>
        <position position="97"/>
    </location>
    <ligand>
        <name>nicotinamide</name>
        <dbReference type="ChEBI" id="CHEBI:17154"/>
    </ligand>
</feature>
<dbReference type="InterPro" id="IPR003000">
    <property type="entry name" value="Sirtuin"/>
</dbReference>
<comment type="subcellular location">
    <subcellularLocation>
        <location evidence="4">Cytoplasm</location>
    </subcellularLocation>
</comment>
<dbReference type="GO" id="GO:0008270">
    <property type="term" value="F:zinc ion binding"/>
    <property type="evidence" value="ECO:0007669"/>
    <property type="project" value="UniProtKB-UniRule"/>
</dbReference>
<reference evidence="7 8" key="1">
    <citation type="submission" date="2019-04" db="EMBL/GenBank/DDBJ databases">
        <title>Bacillus caeni sp. nov., a bacterium isolated from mangrove sediment.</title>
        <authorList>
            <person name="Huang H."/>
            <person name="Mo K."/>
            <person name="Hu Y."/>
        </authorList>
    </citation>
    <scope>NUCLEOTIDE SEQUENCE [LARGE SCALE GENOMIC DNA]</scope>
    <source>
        <strain evidence="7 8">HB172195</strain>
    </source>
</reference>
<dbReference type="HAMAP" id="MF_01968">
    <property type="entry name" value="Sirtuin_ClassU"/>
    <property type="match status" value="1"/>
</dbReference>
<feature type="binding site" evidence="4 5">
    <location>
        <position position="124"/>
    </location>
    <ligand>
        <name>Zn(2+)</name>
        <dbReference type="ChEBI" id="CHEBI:29105"/>
    </ligand>
</feature>
<feature type="binding site" evidence="4">
    <location>
        <position position="30"/>
    </location>
    <ligand>
        <name>NAD(+)</name>
        <dbReference type="ChEBI" id="CHEBI:57540"/>
    </ligand>
</feature>
<feature type="binding site" evidence="4">
    <location>
        <position position="181"/>
    </location>
    <ligand>
        <name>NAD(+)</name>
        <dbReference type="ChEBI" id="CHEBI:57540"/>
    </ligand>
</feature>
<dbReference type="NCBIfam" id="NF001753">
    <property type="entry name" value="PRK00481.1-3"/>
    <property type="match status" value="1"/>
</dbReference>
<sequence>MLAKMLKESNYTVVLTGAGLSTESGLPDFRSSNGLWNNRNPLELATVDAMEHNQEEFISFYRQRMKALLDVVPHAGYRILAEWADKGIIKSFITQNVDGFHTISGHKDVAQLHGTLRECRCHNCGETYPMETFLESNDLTCVCGGFIRPSVVLFGEMLPEDAIHLAEEETNNADLFIVLGSSLQVAPANLFPQIAKQNGAKLVIVNIEQTPLDDIADLVINKRKIGEVLKEVNESI</sequence>
<dbReference type="OrthoDB" id="9800582at2"/>
<feature type="binding site" evidence="4 5">
    <location>
        <position position="121"/>
    </location>
    <ligand>
        <name>Zn(2+)</name>
        <dbReference type="ChEBI" id="CHEBI:29105"/>
    </ligand>
</feature>
<feature type="binding site" evidence="4">
    <location>
        <position position="22"/>
    </location>
    <ligand>
        <name>NAD(+)</name>
        <dbReference type="ChEBI" id="CHEBI:57540"/>
    </ligand>
</feature>
<dbReference type="InterPro" id="IPR026590">
    <property type="entry name" value="Ssirtuin_cat_dom"/>
</dbReference>
<dbReference type="GO" id="GO:0070403">
    <property type="term" value="F:NAD+ binding"/>
    <property type="evidence" value="ECO:0007669"/>
    <property type="project" value="UniProtKB-UniRule"/>
</dbReference>
<feature type="binding site" evidence="4">
    <location>
        <position position="98"/>
    </location>
    <ligand>
        <name>nicotinamide</name>
        <dbReference type="ChEBI" id="CHEBI:17154"/>
    </ligand>
</feature>
<name>A0A5R9F3S7_9BACL</name>
<dbReference type="InterPro" id="IPR028628">
    <property type="entry name" value="Sirtuin_class_U"/>
</dbReference>
<evidence type="ECO:0000256" key="2">
    <source>
        <dbReference type="ARBA" id="ARBA00022679"/>
    </source>
</evidence>
<keyword evidence="2 4" id="KW-0808">Transferase</keyword>
<comment type="function">
    <text evidence="4">NAD-dependent protein deacetylase which modulates the activities of several enzymes which are inactive in their acetylated form.</text>
</comment>
<keyword evidence="3 4" id="KW-0520">NAD</keyword>
<keyword evidence="8" id="KW-1185">Reference proteome</keyword>
<dbReference type="Proteomes" id="UP000308230">
    <property type="component" value="Unassembled WGS sequence"/>
</dbReference>
<feature type="domain" description="Deacetylase sirtuin-type" evidence="6">
    <location>
        <begin position="1"/>
        <end position="236"/>
    </location>
</feature>
<proteinExistence type="inferred from homology"/>
<dbReference type="Gene3D" id="3.40.50.1220">
    <property type="entry name" value="TPP-binding domain"/>
    <property type="match status" value="1"/>
</dbReference>
<feature type="active site" description="Proton acceptor" evidence="4 5">
    <location>
        <position position="113"/>
    </location>
</feature>
<dbReference type="SUPFAM" id="SSF52467">
    <property type="entry name" value="DHS-like NAD/FAD-binding domain"/>
    <property type="match status" value="1"/>
</dbReference>
<feature type="binding site" evidence="4">
    <location>
        <position position="29"/>
    </location>
    <ligand>
        <name>nicotinamide</name>
        <dbReference type="ChEBI" id="CHEBI:17154"/>
    </ligand>
</feature>
<comment type="cofactor">
    <cofactor evidence="4">
        <name>Zn(2+)</name>
        <dbReference type="ChEBI" id="CHEBI:29105"/>
    </cofactor>
    <text evidence="4">Binds 1 zinc ion per subunit.</text>
</comment>
<protein>
    <recommendedName>
        <fullName evidence="4">NAD-dependent protein deacetylase</fullName>
        <ecNumber evidence="4">2.3.1.286</ecNumber>
    </recommendedName>
    <alternativeName>
        <fullName evidence="4">Regulatory protein SIR2 homolog</fullName>
    </alternativeName>
</protein>
<dbReference type="PANTHER" id="PTHR11085">
    <property type="entry name" value="NAD-DEPENDENT PROTEIN DEACYLASE SIRTUIN-5, MITOCHONDRIAL-RELATED"/>
    <property type="match status" value="1"/>
</dbReference>
<feature type="binding site" evidence="4">
    <location>
        <position position="225"/>
    </location>
    <ligand>
        <name>NAD(+)</name>
        <dbReference type="ChEBI" id="CHEBI:57540"/>
    </ligand>
</feature>
<comment type="caution">
    <text evidence="7">The sequence shown here is derived from an EMBL/GenBank/DDBJ whole genome shotgun (WGS) entry which is preliminary data.</text>
</comment>
<dbReference type="PANTHER" id="PTHR11085:SF4">
    <property type="entry name" value="NAD-DEPENDENT PROTEIN DEACYLASE"/>
    <property type="match status" value="1"/>
</dbReference>
<feature type="binding site" evidence="4 5">
    <location>
        <position position="143"/>
    </location>
    <ligand>
        <name>Zn(2+)</name>
        <dbReference type="ChEBI" id="CHEBI:29105"/>
    </ligand>
</feature>
<evidence type="ECO:0000259" key="6">
    <source>
        <dbReference type="PROSITE" id="PS50305"/>
    </source>
</evidence>
<feature type="binding site" evidence="4">
    <location>
        <position position="29"/>
    </location>
    <ligand>
        <name>NAD(+)</name>
        <dbReference type="ChEBI" id="CHEBI:57540"/>
    </ligand>
</feature>
<dbReference type="GO" id="GO:0005737">
    <property type="term" value="C:cytoplasm"/>
    <property type="evidence" value="ECO:0007669"/>
    <property type="project" value="UniProtKB-SubCell"/>
</dbReference>
<evidence type="ECO:0000256" key="3">
    <source>
        <dbReference type="ARBA" id="ARBA00023027"/>
    </source>
</evidence>
<feature type="binding site" evidence="4">
    <location>
        <position position="97"/>
    </location>
    <ligand>
        <name>NAD(+)</name>
        <dbReference type="ChEBI" id="CHEBI:57540"/>
    </ligand>
</feature>
<dbReference type="InterPro" id="IPR050134">
    <property type="entry name" value="NAD-dep_sirtuin_deacylases"/>
</dbReference>
<feature type="binding site" evidence="4">
    <location>
        <position position="206"/>
    </location>
    <ligand>
        <name>NAD(+)</name>
        <dbReference type="ChEBI" id="CHEBI:57540"/>
    </ligand>
</feature>
<keyword evidence="4 5" id="KW-0479">Metal-binding</keyword>
<feature type="binding site" evidence="4">
    <location>
        <position position="98"/>
    </location>
    <ligand>
        <name>NAD(+)</name>
        <dbReference type="ChEBI" id="CHEBI:57540"/>
    </ligand>
</feature>
<dbReference type="EC" id="2.3.1.286" evidence="4"/>
<keyword evidence="4 5" id="KW-0862">Zinc</keyword>
<dbReference type="AlphaFoldDB" id="A0A5R9F3S7"/>
<feature type="binding site" evidence="4">
    <location>
        <position position="182"/>
    </location>
    <ligand>
        <name>NAD(+)</name>
        <dbReference type="ChEBI" id="CHEBI:57540"/>
    </ligand>
</feature>
<evidence type="ECO:0000256" key="5">
    <source>
        <dbReference type="PROSITE-ProRule" id="PRU00236"/>
    </source>
</evidence>
<feature type="binding site" evidence="4 5">
    <location>
        <position position="141"/>
    </location>
    <ligand>
        <name>Zn(2+)</name>
        <dbReference type="ChEBI" id="CHEBI:29105"/>
    </ligand>
</feature>
<gene>
    <name evidence="4" type="primary">cobB</name>
    <name evidence="7" type="ORF">FCL54_12535</name>
</gene>
<evidence type="ECO:0000313" key="7">
    <source>
        <dbReference type="EMBL" id="TLS36996.1"/>
    </source>
</evidence>
<evidence type="ECO:0000256" key="1">
    <source>
        <dbReference type="ARBA" id="ARBA00022490"/>
    </source>
</evidence>
<evidence type="ECO:0000313" key="8">
    <source>
        <dbReference type="Proteomes" id="UP000308230"/>
    </source>
</evidence>